<dbReference type="STRING" id="914150.TQ33_1509"/>
<dbReference type="AlphaFoldDB" id="A0A0F6RCY6"/>
<dbReference type="RefSeq" id="WP_046561522.1">
    <property type="nucleotide sequence ID" value="NZ_CP010975.1"/>
</dbReference>
<evidence type="ECO:0000313" key="1">
    <source>
        <dbReference type="EMBL" id="AKE52456.1"/>
    </source>
</evidence>
<dbReference type="GO" id="GO:0003677">
    <property type="term" value="F:DNA binding"/>
    <property type="evidence" value="ECO:0007669"/>
    <property type="project" value="InterPro"/>
</dbReference>
<dbReference type="GO" id="GO:0032298">
    <property type="term" value="P:positive regulation of DNA-templated DNA replication initiation"/>
    <property type="evidence" value="ECO:0007669"/>
    <property type="project" value="TreeGrafter"/>
</dbReference>
<accession>A0A0F6RCY6</accession>
<evidence type="ECO:0000313" key="2">
    <source>
        <dbReference type="Proteomes" id="UP000034071"/>
    </source>
</evidence>
<dbReference type="PANTHER" id="PTHR38767">
    <property type="entry name" value="DNA POLYMERASE III SUBUNIT CHI"/>
    <property type="match status" value="1"/>
</dbReference>
<dbReference type="KEGG" id="kge:TQ33_1509"/>
<dbReference type="PANTHER" id="PTHR38767:SF1">
    <property type="entry name" value="DNA POLYMERASE III SUBUNIT CHI"/>
    <property type="match status" value="1"/>
</dbReference>
<protein>
    <submittedName>
        <fullName evidence="1">DNA polymerase III chi subunit HolC</fullName>
    </submittedName>
</protein>
<dbReference type="InterPro" id="IPR036768">
    <property type="entry name" value="PolIII_chi_sf"/>
</dbReference>
<dbReference type="GO" id="GO:0003887">
    <property type="term" value="F:DNA-directed DNA polymerase activity"/>
    <property type="evidence" value="ECO:0007669"/>
    <property type="project" value="InterPro"/>
</dbReference>
<dbReference type="Pfam" id="PF04364">
    <property type="entry name" value="DNA_pol3_chi"/>
    <property type="match status" value="1"/>
</dbReference>
<reference evidence="1 2" key="1">
    <citation type="submission" date="2015-02" db="EMBL/GenBank/DDBJ databases">
        <title>Complete genome sequence of Kangiella geojedonensis strain YCS-5T.</title>
        <authorList>
            <person name="Kim K.M."/>
        </authorList>
    </citation>
    <scope>NUCLEOTIDE SEQUENCE [LARGE SCALE GENOMIC DNA]</scope>
    <source>
        <strain evidence="1 2">YCS-5</strain>
    </source>
</reference>
<name>A0A0F6RCY6_9GAMM</name>
<dbReference type="SUPFAM" id="SSF102400">
    <property type="entry name" value="DNA polymerase III chi subunit"/>
    <property type="match status" value="1"/>
</dbReference>
<dbReference type="Proteomes" id="UP000034071">
    <property type="component" value="Chromosome"/>
</dbReference>
<dbReference type="GO" id="GO:0006260">
    <property type="term" value="P:DNA replication"/>
    <property type="evidence" value="ECO:0007669"/>
    <property type="project" value="InterPro"/>
</dbReference>
<dbReference type="Gene3D" id="3.40.50.10110">
    <property type="entry name" value="DNA polymerase III subunit chi"/>
    <property type="match status" value="1"/>
</dbReference>
<dbReference type="EMBL" id="CP010975">
    <property type="protein sequence ID" value="AKE52456.1"/>
    <property type="molecule type" value="Genomic_DNA"/>
</dbReference>
<organism evidence="1 2">
    <name type="scientific">Kangiella geojedonensis</name>
    <dbReference type="NCBI Taxonomy" id="914150"/>
    <lineage>
        <taxon>Bacteria</taxon>
        <taxon>Pseudomonadati</taxon>
        <taxon>Pseudomonadota</taxon>
        <taxon>Gammaproteobacteria</taxon>
        <taxon>Kangiellales</taxon>
        <taxon>Kangiellaceae</taxon>
        <taxon>Kangiella</taxon>
    </lineage>
</organism>
<sequence>MTQVGFHLLESQSGVEAYLRLIGKCVQSLYKQGRKVYIHAKDEEQAHAVDEWLWTQELNEFVPHNIVGEGPNKPPPVQIGFATSEQKPPENQHDCLINLSGEVQPFFSYFLKCFEIVPNVEAEKESARERYKFYRGRGYPLDHKKY</sequence>
<keyword evidence="2" id="KW-1185">Reference proteome</keyword>
<dbReference type="InterPro" id="IPR007459">
    <property type="entry name" value="DNA_pol3_chi"/>
</dbReference>
<proteinExistence type="predicted"/>
<dbReference type="HOGENOM" id="CLU_131584_0_0_6"/>
<dbReference type="OrthoDB" id="5297568at2"/>
<gene>
    <name evidence="1" type="ORF">TQ33_1509</name>
</gene>